<proteinExistence type="predicted"/>
<evidence type="ECO:0000313" key="5">
    <source>
        <dbReference type="Proteomes" id="UP000007437"/>
    </source>
</evidence>
<dbReference type="InterPro" id="IPR000620">
    <property type="entry name" value="EamA_dom"/>
</dbReference>
<dbReference type="EMBL" id="FR687359">
    <property type="protein sequence ID" value="CBW75051.1"/>
    <property type="molecule type" value="Genomic_DNA"/>
</dbReference>
<feature type="region of interest" description="Disordered" evidence="1">
    <location>
        <begin position="357"/>
        <end position="379"/>
    </location>
</feature>
<feature type="transmembrane region" description="Helical" evidence="2">
    <location>
        <begin position="279"/>
        <end position="299"/>
    </location>
</feature>
<dbReference type="STRING" id="882378.RBRH_02707"/>
<gene>
    <name evidence="4" type="ordered locus">RBRH_02707</name>
</gene>
<feature type="domain" description="EamA" evidence="3">
    <location>
        <begin position="53"/>
        <end position="187"/>
    </location>
</feature>
<dbReference type="Proteomes" id="UP000007437">
    <property type="component" value="Chromosome"/>
</dbReference>
<feature type="transmembrane region" description="Helical" evidence="2">
    <location>
        <begin position="55"/>
        <end position="76"/>
    </location>
</feature>
<dbReference type="InterPro" id="IPR037185">
    <property type="entry name" value="EmrE-like"/>
</dbReference>
<dbReference type="HOGENOM" id="CLU_058004_1_0_4"/>
<feature type="transmembrane region" description="Helical" evidence="2">
    <location>
        <begin position="306"/>
        <end position="330"/>
    </location>
</feature>
<sequence>MERVLCCAPLIAAAPAAACQPPRTRRWYAAWQPCAIRARRGTANDDRESAMQRGVMYGLLAGAVWGFVFLGPCLLPDFSPLLLAAGRYLLYGLVSVVVALPNARRLLSKLTRADLVVLIWLALAGNIVYYILVAAAVQLVGVAPSSLIVGVLPLTITLAGRADHDAVPLRRLTLALLMIVAGIACINLDVFTASFATHGTIASRIAGVLCAAGALVAWTWFAVANARYLRKSGHFDSNEWSIASGIVTGVLGALLWAGLLLVPSSAVGRPALDAERWQLFWALNLAIAIGCSWWGNALWNAAAKRLPLTLSGQLIVFETLFALVYGFIYAQRWPRALEWGAIMLLVAGVSWSVRQHASQPSRPGKSRHAIEEDAPISAH</sequence>
<feature type="transmembrane region" description="Helical" evidence="2">
    <location>
        <begin position="127"/>
        <end position="160"/>
    </location>
</feature>
<feature type="transmembrane region" description="Helical" evidence="2">
    <location>
        <begin position="172"/>
        <end position="193"/>
    </location>
</feature>
<feature type="transmembrane region" description="Helical" evidence="2">
    <location>
        <begin position="88"/>
        <end position="107"/>
    </location>
</feature>
<evidence type="ECO:0000256" key="1">
    <source>
        <dbReference type="SAM" id="MobiDB-lite"/>
    </source>
</evidence>
<dbReference type="SUPFAM" id="SSF103481">
    <property type="entry name" value="Multidrug resistance efflux transporter EmrE"/>
    <property type="match status" value="1"/>
</dbReference>
<evidence type="ECO:0000256" key="2">
    <source>
        <dbReference type="SAM" id="Phobius"/>
    </source>
</evidence>
<dbReference type="GO" id="GO:0016020">
    <property type="term" value="C:membrane"/>
    <property type="evidence" value="ECO:0007669"/>
    <property type="project" value="InterPro"/>
</dbReference>
<organism evidence="4 5">
    <name type="scientific">Mycetohabitans rhizoxinica (strain DSM 19002 / CIP 109453 / HKI 454)</name>
    <name type="common">Paraburkholderia rhizoxinica</name>
    <dbReference type="NCBI Taxonomy" id="882378"/>
    <lineage>
        <taxon>Bacteria</taxon>
        <taxon>Pseudomonadati</taxon>
        <taxon>Pseudomonadota</taxon>
        <taxon>Betaproteobacteria</taxon>
        <taxon>Burkholderiales</taxon>
        <taxon>Burkholderiaceae</taxon>
        <taxon>Mycetohabitans</taxon>
    </lineage>
</organism>
<name>E5AR20_MYCRK</name>
<reference evidence="4 5" key="1">
    <citation type="journal article" date="2011" name="J. Bacteriol.">
        <title>Complete genome sequence of Burkholderia rhizoxinica, an endosymbiont of Rhizopus microsporus.</title>
        <authorList>
            <person name="Lackner G."/>
            <person name="Moebius N."/>
            <person name="Partida-Martinez L."/>
            <person name="Hertweck C."/>
        </authorList>
    </citation>
    <scope>NUCLEOTIDE SEQUENCE [LARGE SCALE GENOMIC DNA]</scope>
    <source>
        <strain evidence="5">DSM 19002 / CIP 109453 / HKI 454</strain>
    </source>
</reference>
<dbReference type="KEGG" id="brh:RBRH_02707"/>
<protein>
    <submittedName>
        <fullName evidence="4">Transporter, drug/metabolite exporter family</fullName>
    </submittedName>
</protein>
<accession>E5AR20</accession>
<feature type="transmembrane region" description="Helical" evidence="2">
    <location>
        <begin position="240"/>
        <end position="259"/>
    </location>
</feature>
<keyword evidence="2" id="KW-1133">Transmembrane helix</keyword>
<keyword evidence="2" id="KW-0472">Membrane</keyword>
<dbReference type="eggNOG" id="COG0697">
    <property type="taxonomic scope" value="Bacteria"/>
</dbReference>
<feature type="transmembrane region" description="Helical" evidence="2">
    <location>
        <begin position="205"/>
        <end position="228"/>
    </location>
</feature>
<dbReference type="AlphaFoldDB" id="E5AR20"/>
<keyword evidence="2" id="KW-0812">Transmembrane</keyword>
<evidence type="ECO:0000313" key="4">
    <source>
        <dbReference type="EMBL" id="CBW75051.1"/>
    </source>
</evidence>
<dbReference type="Pfam" id="PF00892">
    <property type="entry name" value="EamA"/>
    <property type="match status" value="1"/>
</dbReference>
<evidence type="ECO:0000259" key="3">
    <source>
        <dbReference type="Pfam" id="PF00892"/>
    </source>
</evidence>